<dbReference type="Proteomes" id="UP000632828">
    <property type="component" value="Unassembled WGS sequence"/>
</dbReference>
<dbReference type="Pfam" id="PF23562">
    <property type="entry name" value="AMP-binding_C_3"/>
    <property type="match status" value="1"/>
</dbReference>
<evidence type="ECO:0000313" key="5">
    <source>
        <dbReference type="Proteomes" id="UP000632828"/>
    </source>
</evidence>
<dbReference type="EMBL" id="JACWUN010000020">
    <property type="protein sequence ID" value="MBD1401758.1"/>
    <property type="molecule type" value="Genomic_DNA"/>
</dbReference>
<sequence>MTAAIDIISPEQAVTLPGLFVERVRRTPSACAYRRFDLDDRCCTDISWQEAYTMVGRWQQALRGEGLAPGDRVAIMVRNGLDWIGFDLAALGLELVTVPLYVNDRPDNFAYIIEQTQARLLLIEGVDHWQGITEVHHRLGSLQRIVSLTPACEGDECDLRLVDLDHWLPETATDYVLPGRGGGALASIVYTSGTTGNPKGVMLTHTNILANTWAGALAVPVYPDDLFLSFLPLSHTLERTVGYYLPIMAGAIVAHVRSLERLADDLREVRPTLLVSVPRIYERFHQRINARLAEGPVWKRKLFNLTVTIGWRKFEMQQGRRDWSLDLLLWPVLDQLVARPVRAALGGRLRLAISGGAPLSREIARVFLAVGVPLLQGYGLTETSPVVAVNRLEDNLPQTVGQPLPGVEVKISAQDELLVRGPSLMGGYWQNAEATAKVIDHQGWFHTGDLARLESGGHISITGRSKEIIVLSNGEKIPPSDMEQAIAGDHLFEQVMVIGEGRPFLTALVVLNQPIWHQLASAHSLVVTQDEGLSPQCEQELLQRIAARLSTFPGYAQVRRVLVCQQPWEVADGLLSATLKLRRQQIEARFDREIAELYRGH</sequence>
<organism evidence="4 5">
    <name type="scientific">Pelovirga terrestris</name>
    <dbReference type="NCBI Taxonomy" id="2771352"/>
    <lineage>
        <taxon>Bacteria</taxon>
        <taxon>Pseudomonadati</taxon>
        <taxon>Thermodesulfobacteriota</taxon>
        <taxon>Desulfuromonadia</taxon>
        <taxon>Geobacterales</taxon>
        <taxon>Geobacteraceae</taxon>
        <taxon>Pelovirga</taxon>
    </lineage>
</organism>
<feature type="domain" description="AMP-dependent synthetase/ligase" evidence="3">
    <location>
        <begin position="22"/>
        <end position="429"/>
    </location>
</feature>
<dbReference type="AlphaFoldDB" id="A0A8J6UHP3"/>
<comment type="caution">
    <text evidence="4">The sequence shown here is derived from an EMBL/GenBank/DDBJ whole genome shotgun (WGS) entry which is preliminary data.</text>
</comment>
<reference evidence="4" key="1">
    <citation type="submission" date="2020-09" db="EMBL/GenBank/DDBJ databases">
        <title>Pelobacter alkaliphilus sp. nov., a novel anaerobic arsenate-reducing bacterium from terrestrial mud volcano.</title>
        <authorList>
            <person name="Khomyakova M.A."/>
            <person name="Merkel A.Y."/>
            <person name="Slobodkin A.I."/>
        </authorList>
    </citation>
    <scope>NUCLEOTIDE SEQUENCE</scope>
    <source>
        <strain evidence="4">M08fum</strain>
    </source>
</reference>
<dbReference type="InterPro" id="IPR000873">
    <property type="entry name" value="AMP-dep_synth/lig_dom"/>
</dbReference>
<evidence type="ECO:0000256" key="2">
    <source>
        <dbReference type="ARBA" id="ARBA00022840"/>
    </source>
</evidence>
<accession>A0A8J6UHP3</accession>
<dbReference type="GO" id="GO:0004467">
    <property type="term" value="F:long-chain fatty acid-CoA ligase activity"/>
    <property type="evidence" value="ECO:0007669"/>
    <property type="project" value="TreeGrafter"/>
</dbReference>
<protein>
    <submittedName>
        <fullName evidence="4">Long-chain fatty acid--CoA ligase</fullName>
    </submittedName>
</protein>
<gene>
    <name evidence="4" type="ORF">ICT70_13920</name>
</gene>
<dbReference type="Gene3D" id="3.40.50.12780">
    <property type="entry name" value="N-terminal domain of ligase-like"/>
    <property type="match status" value="1"/>
</dbReference>
<dbReference type="PROSITE" id="PS00455">
    <property type="entry name" value="AMP_BINDING"/>
    <property type="match status" value="1"/>
</dbReference>
<dbReference type="SUPFAM" id="SSF56801">
    <property type="entry name" value="Acetyl-CoA synthetase-like"/>
    <property type="match status" value="1"/>
</dbReference>
<evidence type="ECO:0000313" key="4">
    <source>
        <dbReference type="EMBL" id="MBD1401758.1"/>
    </source>
</evidence>
<evidence type="ECO:0000259" key="3">
    <source>
        <dbReference type="Pfam" id="PF00501"/>
    </source>
</evidence>
<name>A0A8J6UHP3_9BACT</name>
<keyword evidence="5" id="KW-1185">Reference proteome</keyword>
<dbReference type="Pfam" id="PF00501">
    <property type="entry name" value="AMP-binding"/>
    <property type="match status" value="1"/>
</dbReference>
<dbReference type="PANTHER" id="PTHR43272:SF33">
    <property type="entry name" value="AMP-BINDING DOMAIN-CONTAINING PROTEIN-RELATED"/>
    <property type="match status" value="1"/>
</dbReference>
<keyword evidence="2" id="KW-0067">ATP-binding</keyword>
<dbReference type="InterPro" id="IPR020845">
    <property type="entry name" value="AMP-binding_CS"/>
</dbReference>
<dbReference type="PANTHER" id="PTHR43272">
    <property type="entry name" value="LONG-CHAIN-FATTY-ACID--COA LIGASE"/>
    <property type="match status" value="1"/>
</dbReference>
<keyword evidence="1" id="KW-0547">Nucleotide-binding</keyword>
<dbReference type="InterPro" id="IPR042099">
    <property type="entry name" value="ANL_N_sf"/>
</dbReference>
<dbReference type="RefSeq" id="WP_191157674.1">
    <property type="nucleotide sequence ID" value="NZ_JACWUN010000020.1"/>
</dbReference>
<keyword evidence="4" id="KW-0436">Ligase</keyword>
<dbReference type="GO" id="GO:0005524">
    <property type="term" value="F:ATP binding"/>
    <property type="evidence" value="ECO:0007669"/>
    <property type="project" value="UniProtKB-KW"/>
</dbReference>
<proteinExistence type="predicted"/>
<evidence type="ECO:0000256" key="1">
    <source>
        <dbReference type="ARBA" id="ARBA00022741"/>
    </source>
</evidence>
<dbReference type="CDD" id="cd05907">
    <property type="entry name" value="VL_LC_FACS_like"/>
    <property type="match status" value="1"/>
</dbReference>
<dbReference type="GO" id="GO:0016020">
    <property type="term" value="C:membrane"/>
    <property type="evidence" value="ECO:0007669"/>
    <property type="project" value="TreeGrafter"/>
</dbReference>